<comment type="subcellular location">
    <subcellularLocation>
        <location evidence="2">Cell projection</location>
        <location evidence="2">Axon</location>
    </subcellularLocation>
</comment>
<dbReference type="InterPro" id="IPR000315">
    <property type="entry name" value="Znf_B-box"/>
</dbReference>
<evidence type="ECO:0000256" key="6">
    <source>
        <dbReference type="ARBA" id="ARBA00022679"/>
    </source>
</evidence>
<dbReference type="GO" id="GO:0008582">
    <property type="term" value="P:regulation of synaptic assembly at neuromuscular junction"/>
    <property type="evidence" value="ECO:0007669"/>
    <property type="project" value="TreeGrafter"/>
</dbReference>
<comment type="similarity">
    <text evidence="4">Belongs to the RING-Cys relay (RCR) family.</text>
</comment>
<evidence type="ECO:0000256" key="14">
    <source>
        <dbReference type="SAM" id="MobiDB-lite"/>
    </source>
</evidence>
<evidence type="ECO:0000256" key="10">
    <source>
        <dbReference type="ARBA" id="ARBA00022786"/>
    </source>
</evidence>
<keyword evidence="10" id="KW-0833">Ubl conjugation pathway</keyword>
<dbReference type="InterPro" id="IPR004939">
    <property type="entry name" value="APC_su10/DOC_dom"/>
</dbReference>
<evidence type="ECO:0000256" key="3">
    <source>
        <dbReference type="ARBA" id="ARBA00004906"/>
    </source>
</evidence>
<feature type="region of interest" description="Disordered" evidence="14">
    <location>
        <begin position="201"/>
        <end position="224"/>
    </location>
</feature>
<dbReference type="EMBL" id="CACVKT020003209">
    <property type="protein sequence ID" value="CAC5382408.1"/>
    <property type="molecule type" value="Genomic_DNA"/>
</dbReference>
<dbReference type="FunFam" id="3.30.40.10:FF:000078">
    <property type="entry name" value="E3 ubiquitin-protein ligase MYCBP2 isoform X1"/>
    <property type="match status" value="1"/>
</dbReference>
<reference evidence="17 18" key="1">
    <citation type="submission" date="2020-06" db="EMBL/GenBank/DDBJ databases">
        <authorList>
            <person name="Li R."/>
            <person name="Bekaert M."/>
        </authorList>
    </citation>
    <scope>NUCLEOTIDE SEQUENCE [LARGE SCALE GENOMIC DNA]</scope>
    <source>
        <strain evidence="18">wild</strain>
    </source>
</reference>
<comment type="pathway">
    <text evidence="3">Protein modification; protein ubiquitination.</text>
</comment>
<keyword evidence="11" id="KW-0862">Zinc</keyword>
<feature type="compositionally biased region" description="Acidic residues" evidence="14">
    <location>
        <begin position="538"/>
        <end position="548"/>
    </location>
</feature>
<name>A0A6J8BEM8_MYTCO</name>
<feature type="region of interest" description="Disordered" evidence="14">
    <location>
        <begin position="334"/>
        <end position="444"/>
    </location>
</feature>
<dbReference type="InterPro" id="IPR008979">
    <property type="entry name" value="Galactose-bd-like_sf"/>
</dbReference>
<keyword evidence="17" id="KW-0012">Acyltransferase</keyword>
<evidence type="ECO:0000256" key="4">
    <source>
        <dbReference type="ARBA" id="ARBA00005415"/>
    </source>
</evidence>
<evidence type="ECO:0000259" key="16">
    <source>
        <dbReference type="PROSITE" id="PS51284"/>
    </source>
</evidence>
<sequence>MAKELKYNKKPVERHKSEGSVSHFGQDDLDKDKDKSSALPLTLQHLVYFWEELSCGILRVILQDLVYPSAAVTLKAKKGEKKDKEKEKEKKNKKKKEHKQVMRGNAIGEAMVGIFGGGGGAAYKGDTWCELCGGTFPHPVTYHMRQAHPGCGRHAGGKGYNSSGNFCGGWAGNCGEGGYGGSGWYLICETCRDKYLKDKKQQQKEKDKAKKLKKKNAQSRAQAILSPQDPHVVLKANAMFLLDLASASGFTLPVQSHKKHNNQHNSDLLLPSVYEEYGQELNPFPPVPFTFLVRQGAQNSDSAFADDFYIDADERVFVRSGSMSIATKNVSFTRPRLPTEPRHSPLARSGSLGQDMRPALSHISPLSPKDFNVENNSNASDNKLTPRSAGTSPESEQDQAPKKTAFQRSISEYVSDNDDNNDRNKFSSRRRNNSGGVTDGGMSLLKHPSAAMSALIKSVDKGGSENDGDRTLQRPVMSFIVQRHDLDGLQLAMRQALRKAACRVFGMQALNWLLRSVTQIVCLHDLMWFFVASLTPPSEEEEEEEEEPEKGKEKEKKKKEVKKDQEDAPVCEHPLQDVTVAGQAVEPLLEVFHTLLQTTADVMMQLPWGSPIQQMAVHCFCLNFRPSDHQFLHESHVFSNISRILSKSEEESEETADSAQATYTICNLKDLTPSADIKVSSRQAMISSLTDNSTETFWESGDEDRNKTKSVTITCFMKAFPKVVYIHIDNTRDLAAFPKVVYIHIDNTRDLANKVASITINAGPSADDLTKLEQVDVDTRFTGWLSCHIPEPKCRCVHLELKGPDHNLRVRQVKVLGEMEGENIHLSVKKSALDLQQENCETETLRVFRMLTSQVFGKLIVDKEADSEERKKSLEPADSMDGDHDLKEHMVGILFSRSKLSHLQKQVCSHIVQGIRKETSKIREEWESSLTGKTPTLSENSDQDAYCFELLSMVLALSGSGVGRTYLAQQYPLLQDLFSLLHTGTPRIQRQVISVLRRVLPEAKPQTLASILSVPNLPPSEYSIVSLASREDDNEVYDVNKPGILDVLLACIGKALTVQTKIKASGPQKGVTSMTLAECQLDSKSASSTGSRWWMRGKMDSAMANKIISLIQDMASGLLSETWATVTKAAVAEAILALTKLDENVRAPQTCVKTPTMWLSLSSLCVLDQDHVERLTSGQWVSSPNGQHGQPRPTCDNHDDGETQAIILCTECGNLCADCDRYLHLPRKNRNHQRQVFKEEEEAIKVDLHEGCGRTKLFWLMALADSRTLKAMVEFREGKQSTAKSGLGVCRFCGTSSNTGLLAIGNVCADTECQEYAKIACIKTLPCGHPCRGIKDEDPCLPCLHRCGKQETLKQDADDMCMICFTEALEAAPAIQLKCNHVFHSHCVRSVLSKRWVGPRITFGFSLCPICKATIDHPVLRDLLKPIQELFEDVRRKAMMRLEYEGLHKAEAITTPGARFYQDPAGFAMDRYAYYVCYKCNKAYYGGEARCEEQAGAVEEYDPQELVCGGCSDVSRAQVCPKHGTDFLEYKCRYCCSVAVFFCFGTTHFCNACHDDFQRITNIPKLELPRCPAGPRGKLMDGDECPLHVKHPPTGEEFALGCGVCRNAHTF</sequence>
<dbReference type="GO" id="GO:0030424">
    <property type="term" value="C:axon"/>
    <property type="evidence" value="ECO:0007669"/>
    <property type="project" value="UniProtKB-SubCell"/>
</dbReference>
<dbReference type="PANTHER" id="PTHR45943">
    <property type="entry name" value="E3 UBIQUITIN-PROTEIN LIGASE MYCBP2"/>
    <property type="match status" value="1"/>
</dbReference>
<feature type="compositionally biased region" description="Polar residues" evidence="14">
    <location>
        <begin position="373"/>
        <end position="394"/>
    </location>
</feature>
<dbReference type="SMART" id="SM00184">
    <property type="entry name" value="RING"/>
    <property type="match status" value="1"/>
</dbReference>
<dbReference type="Gene3D" id="3.30.40.10">
    <property type="entry name" value="Zinc/RING finger domain, C3HC4 (zinc finger)"/>
    <property type="match status" value="1"/>
</dbReference>
<dbReference type="OrthoDB" id="6050183at2759"/>
<dbReference type="GO" id="GO:0061630">
    <property type="term" value="F:ubiquitin protein ligase activity"/>
    <property type="evidence" value="ECO:0007669"/>
    <property type="project" value="UniProtKB-EC"/>
</dbReference>
<dbReference type="GO" id="GO:0008270">
    <property type="term" value="F:zinc ion binding"/>
    <property type="evidence" value="ECO:0007669"/>
    <property type="project" value="UniProtKB-KW"/>
</dbReference>
<dbReference type="SUPFAM" id="SSF49785">
    <property type="entry name" value="Galactose-binding domain-like"/>
    <property type="match status" value="1"/>
</dbReference>
<dbReference type="SMART" id="SM01197">
    <property type="entry name" value="FANCL_C"/>
    <property type="match status" value="1"/>
</dbReference>
<evidence type="ECO:0000256" key="11">
    <source>
        <dbReference type="ARBA" id="ARBA00022833"/>
    </source>
</evidence>
<evidence type="ECO:0000256" key="2">
    <source>
        <dbReference type="ARBA" id="ARBA00004489"/>
    </source>
</evidence>
<feature type="region of interest" description="Disordered" evidence="14">
    <location>
        <begin position="1"/>
        <end position="29"/>
    </location>
</feature>
<feature type="domain" description="RING-type" evidence="15">
    <location>
        <begin position="1361"/>
        <end position="1412"/>
    </location>
</feature>
<evidence type="ECO:0000256" key="7">
    <source>
        <dbReference type="ARBA" id="ARBA00022723"/>
    </source>
</evidence>
<evidence type="ECO:0000256" key="9">
    <source>
        <dbReference type="ARBA" id="ARBA00022771"/>
    </source>
</evidence>
<keyword evidence="9 13" id="KW-0863">Zinc-finger</keyword>
<evidence type="ECO:0000313" key="17">
    <source>
        <dbReference type="EMBL" id="CAC5382408.1"/>
    </source>
</evidence>
<dbReference type="Gene3D" id="2.60.120.260">
    <property type="entry name" value="Galactose-binding domain-like"/>
    <property type="match status" value="1"/>
</dbReference>
<evidence type="ECO:0000256" key="8">
    <source>
        <dbReference type="ARBA" id="ARBA00022737"/>
    </source>
</evidence>
<dbReference type="GO" id="GO:0007411">
    <property type="term" value="P:axon guidance"/>
    <property type="evidence" value="ECO:0007669"/>
    <property type="project" value="TreeGrafter"/>
</dbReference>
<evidence type="ECO:0000313" key="18">
    <source>
        <dbReference type="Proteomes" id="UP000507470"/>
    </source>
</evidence>
<evidence type="ECO:0000256" key="13">
    <source>
        <dbReference type="PROSITE-ProRule" id="PRU00175"/>
    </source>
</evidence>
<dbReference type="GO" id="GO:0005886">
    <property type="term" value="C:plasma membrane"/>
    <property type="evidence" value="ECO:0007669"/>
    <property type="project" value="TreeGrafter"/>
</dbReference>
<feature type="domain" description="DOC" evidence="16">
    <location>
        <begin position="647"/>
        <end position="842"/>
    </location>
</feature>
<feature type="region of interest" description="Disordered" evidence="14">
    <location>
        <begin position="76"/>
        <end position="100"/>
    </location>
</feature>
<evidence type="ECO:0000256" key="1">
    <source>
        <dbReference type="ARBA" id="ARBA00000333"/>
    </source>
</evidence>
<feature type="compositionally biased region" description="Basic and acidic residues" evidence="14">
    <location>
        <begin position="1"/>
        <end position="18"/>
    </location>
</feature>
<dbReference type="InterPro" id="IPR013083">
    <property type="entry name" value="Znf_RING/FYVE/PHD"/>
</dbReference>
<keyword evidence="7" id="KW-0479">Metal-binding</keyword>
<dbReference type="Pfam" id="PF03256">
    <property type="entry name" value="ANAPC10"/>
    <property type="match status" value="1"/>
</dbReference>
<dbReference type="Proteomes" id="UP000507470">
    <property type="component" value="Unassembled WGS sequence"/>
</dbReference>
<keyword evidence="8" id="KW-0677">Repeat</keyword>
<accession>A0A6J8BEM8</accession>
<protein>
    <recommendedName>
        <fullName evidence="5">RCR-type E3 ubiquitin transferase</fullName>
        <ecNumber evidence="5">2.3.2.33</ecNumber>
    </recommendedName>
</protein>
<dbReference type="SMART" id="SM00336">
    <property type="entry name" value="BBOX"/>
    <property type="match status" value="1"/>
</dbReference>
<dbReference type="PROSITE" id="PS50089">
    <property type="entry name" value="ZF_RING_2"/>
    <property type="match status" value="1"/>
</dbReference>
<proteinExistence type="inferred from homology"/>
<dbReference type="SUPFAM" id="SSF57850">
    <property type="entry name" value="RING/U-box"/>
    <property type="match status" value="1"/>
</dbReference>
<dbReference type="PROSITE" id="PS51284">
    <property type="entry name" value="DOC"/>
    <property type="match status" value="1"/>
</dbReference>
<dbReference type="CDD" id="cd16463">
    <property type="entry name" value="RING-H2_PHR"/>
    <property type="match status" value="1"/>
</dbReference>
<organism evidence="17 18">
    <name type="scientific">Mytilus coruscus</name>
    <name type="common">Sea mussel</name>
    <dbReference type="NCBI Taxonomy" id="42192"/>
    <lineage>
        <taxon>Eukaryota</taxon>
        <taxon>Metazoa</taxon>
        <taxon>Spiralia</taxon>
        <taxon>Lophotrochozoa</taxon>
        <taxon>Mollusca</taxon>
        <taxon>Bivalvia</taxon>
        <taxon>Autobranchia</taxon>
        <taxon>Pteriomorphia</taxon>
        <taxon>Mytilida</taxon>
        <taxon>Mytiloidea</taxon>
        <taxon>Mytilidae</taxon>
        <taxon>Mytilinae</taxon>
        <taxon>Mytilus</taxon>
    </lineage>
</organism>
<dbReference type="GO" id="GO:0005634">
    <property type="term" value="C:nucleus"/>
    <property type="evidence" value="ECO:0007669"/>
    <property type="project" value="TreeGrafter"/>
</dbReference>
<gene>
    <name evidence="17" type="ORF">MCOR_18238</name>
</gene>
<dbReference type="EC" id="2.3.2.33" evidence="5"/>
<evidence type="ECO:0000259" key="15">
    <source>
        <dbReference type="PROSITE" id="PS50089"/>
    </source>
</evidence>
<feature type="compositionally biased region" description="Basic and acidic residues" evidence="14">
    <location>
        <begin position="80"/>
        <end position="90"/>
    </location>
</feature>
<evidence type="ECO:0000256" key="5">
    <source>
        <dbReference type="ARBA" id="ARBA00012249"/>
    </source>
</evidence>
<feature type="region of interest" description="Disordered" evidence="14">
    <location>
        <begin position="537"/>
        <end position="568"/>
    </location>
</feature>
<dbReference type="PANTHER" id="PTHR45943:SF1">
    <property type="entry name" value="E3 UBIQUITIN-PROTEIN LIGASE MYCBP2"/>
    <property type="match status" value="1"/>
</dbReference>
<comment type="catalytic activity">
    <reaction evidence="1">
        <text>[E2 ubiquitin-conjugating enzyme]-S-ubiquitinyl-L-cysteine + [acceptor protein]-L-threonine = [E2 ubiquitin-conjugating enzyme]-L-cysteine + [acceptor protein]-3-O-ubiquitinyl-L-threonine.</text>
        <dbReference type="EC" id="2.3.2.33"/>
    </reaction>
</comment>
<evidence type="ECO:0000256" key="12">
    <source>
        <dbReference type="ARBA" id="ARBA00023273"/>
    </source>
</evidence>
<dbReference type="CDD" id="cd19799">
    <property type="entry name" value="Bbox2_MYCBP2"/>
    <property type="match status" value="1"/>
</dbReference>
<dbReference type="Pfam" id="PF13639">
    <property type="entry name" value="zf-RING_2"/>
    <property type="match status" value="1"/>
</dbReference>
<keyword evidence="6 17" id="KW-0808">Transferase</keyword>
<dbReference type="SMART" id="SM01337">
    <property type="entry name" value="APC10"/>
    <property type="match status" value="1"/>
</dbReference>
<keyword evidence="12" id="KW-0966">Cell projection</keyword>
<dbReference type="InterPro" id="IPR001841">
    <property type="entry name" value="Znf_RING"/>
</dbReference>
<keyword evidence="18" id="KW-1185">Reference proteome</keyword>